<keyword evidence="5" id="KW-0539">Nucleus</keyword>
<name>A0AAJ6VY04_9ACAR</name>
<evidence type="ECO:0000256" key="5">
    <source>
        <dbReference type="ARBA" id="ARBA00023242"/>
    </source>
</evidence>
<keyword evidence="4" id="KW-0862">Zinc</keyword>
<organism evidence="10 11">
    <name type="scientific">Galendromus occidentalis</name>
    <name type="common">western predatory mite</name>
    <dbReference type="NCBI Taxonomy" id="34638"/>
    <lineage>
        <taxon>Eukaryota</taxon>
        <taxon>Metazoa</taxon>
        <taxon>Ecdysozoa</taxon>
        <taxon>Arthropoda</taxon>
        <taxon>Chelicerata</taxon>
        <taxon>Arachnida</taxon>
        <taxon>Acari</taxon>
        <taxon>Parasitiformes</taxon>
        <taxon>Mesostigmata</taxon>
        <taxon>Gamasina</taxon>
        <taxon>Phytoseioidea</taxon>
        <taxon>Phytoseiidae</taxon>
        <taxon>Typhlodrominae</taxon>
        <taxon>Galendromus</taxon>
    </lineage>
</organism>
<evidence type="ECO:0000256" key="6">
    <source>
        <dbReference type="ARBA" id="ARBA00037948"/>
    </source>
</evidence>
<feature type="domain" description="C2H2-type" evidence="9">
    <location>
        <begin position="100"/>
        <end position="127"/>
    </location>
</feature>
<dbReference type="Proteomes" id="UP000694867">
    <property type="component" value="Unplaced"/>
</dbReference>
<evidence type="ECO:0000256" key="8">
    <source>
        <dbReference type="SAM" id="MobiDB-lite"/>
    </source>
</evidence>
<dbReference type="AlphaFoldDB" id="A0AAJ6VY04"/>
<evidence type="ECO:0000313" key="11">
    <source>
        <dbReference type="RefSeq" id="XP_003744497.2"/>
    </source>
</evidence>
<dbReference type="GO" id="GO:0000981">
    <property type="term" value="F:DNA-binding transcription factor activity, RNA polymerase II-specific"/>
    <property type="evidence" value="ECO:0007669"/>
    <property type="project" value="TreeGrafter"/>
</dbReference>
<keyword evidence="2" id="KW-0677">Repeat</keyword>
<sequence length="198" mass="21819">MDKDSCNGGKVCWKILATIMPTSNVIPASPCLSTPERVDTPPGYPAGLIHPDLIRQFLDPMRNEFTCPLCMWTTSDEEEVQGHVASHTMDPCKSSESKRYRCRFCPFASKQKGNLLRHERIHTGEKPYSCDLCDYKSHRGDKVTAHKLTTHKVASAPGLPGSPLGGPLNLLAIANFSANNNDQNDSNHHHNQSSPAII</sequence>
<keyword evidence="3 7" id="KW-0863">Zinc-finger</keyword>
<dbReference type="PANTHER" id="PTHR24388">
    <property type="entry name" value="ZINC FINGER PROTEIN"/>
    <property type="match status" value="1"/>
</dbReference>
<evidence type="ECO:0000313" key="10">
    <source>
        <dbReference type="Proteomes" id="UP000694867"/>
    </source>
</evidence>
<accession>A0AAJ6VY04</accession>
<protein>
    <submittedName>
        <fullName evidence="11">Zinc finger protein Pegasus</fullName>
    </submittedName>
</protein>
<evidence type="ECO:0000256" key="7">
    <source>
        <dbReference type="PROSITE-ProRule" id="PRU00042"/>
    </source>
</evidence>
<evidence type="ECO:0000256" key="4">
    <source>
        <dbReference type="ARBA" id="ARBA00022833"/>
    </source>
</evidence>
<dbReference type="Gene3D" id="3.30.160.60">
    <property type="entry name" value="Classic Zinc Finger"/>
    <property type="match status" value="2"/>
</dbReference>
<dbReference type="InterPro" id="IPR050527">
    <property type="entry name" value="Snail/Krueppel_Znf"/>
</dbReference>
<dbReference type="PANTHER" id="PTHR24388:SF104">
    <property type="entry name" value="AT-RICH BINDING PROTEIN-RELATED"/>
    <property type="match status" value="1"/>
</dbReference>
<proteinExistence type="inferred from homology"/>
<gene>
    <name evidence="11" type="primary">LOC100898995</name>
</gene>
<dbReference type="GO" id="GO:0000978">
    <property type="term" value="F:RNA polymerase II cis-regulatory region sequence-specific DNA binding"/>
    <property type="evidence" value="ECO:0007669"/>
    <property type="project" value="TreeGrafter"/>
</dbReference>
<dbReference type="GeneID" id="100898995"/>
<keyword evidence="10" id="KW-1185">Reference proteome</keyword>
<dbReference type="InterPro" id="IPR036236">
    <property type="entry name" value="Znf_C2H2_sf"/>
</dbReference>
<dbReference type="GO" id="GO:0008270">
    <property type="term" value="F:zinc ion binding"/>
    <property type="evidence" value="ECO:0007669"/>
    <property type="project" value="UniProtKB-KW"/>
</dbReference>
<dbReference type="SUPFAM" id="SSF57667">
    <property type="entry name" value="beta-beta-alpha zinc fingers"/>
    <property type="match status" value="1"/>
</dbReference>
<keyword evidence="1" id="KW-0479">Metal-binding</keyword>
<evidence type="ECO:0000256" key="2">
    <source>
        <dbReference type="ARBA" id="ARBA00022737"/>
    </source>
</evidence>
<dbReference type="SMART" id="SM00355">
    <property type="entry name" value="ZnF_C2H2"/>
    <property type="match status" value="3"/>
</dbReference>
<dbReference type="InterPro" id="IPR013087">
    <property type="entry name" value="Znf_C2H2_type"/>
</dbReference>
<evidence type="ECO:0000256" key="3">
    <source>
        <dbReference type="ARBA" id="ARBA00022771"/>
    </source>
</evidence>
<comment type="similarity">
    <text evidence="6">Belongs to the snail C2H2-type zinc-finger protein family.</text>
</comment>
<dbReference type="RefSeq" id="XP_003744497.2">
    <property type="nucleotide sequence ID" value="XM_003744449.2"/>
</dbReference>
<reference evidence="11" key="1">
    <citation type="submission" date="2025-08" db="UniProtKB">
        <authorList>
            <consortium name="RefSeq"/>
        </authorList>
    </citation>
    <scope>IDENTIFICATION</scope>
</reference>
<dbReference type="FunFam" id="3.30.160.60:FF:002402">
    <property type="entry name" value="Zinc finger protein 347"/>
    <property type="match status" value="1"/>
</dbReference>
<evidence type="ECO:0000256" key="1">
    <source>
        <dbReference type="ARBA" id="ARBA00022723"/>
    </source>
</evidence>
<feature type="region of interest" description="Disordered" evidence="8">
    <location>
        <begin position="179"/>
        <end position="198"/>
    </location>
</feature>
<dbReference type="KEGG" id="goe:100898995"/>
<evidence type="ECO:0000259" key="9">
    <source>
        <dbReference type="PROSITE" id="PS50157"/>
    </source>
</evidence>
<dbReference type="PROSITE" id="PS50157">
    <property type="entry name" value="ZINC_FINGER_C2H2_2"/>
    <property type="match status" value="1"/>
</dbReference>